<dbReference type="PANTHER" id="PTHR43877">
    <property type="entry name" value="AMINOALKYLPHOSPHONATE N-ACETYLTRANSFERASE-RELATED-RELATED"/>
    <property type="match status" value="1"/>
</dbReference>
<dbReference type="PROSITE" id="PS51186">
    <property type="entry name" value="GNAT"/>
    <property type="match status" value="1"/>
</dbReference>
<reference evidence="4 5" key="1">
    <citation type="submission" date="2020-09" db="EMBL/GenBank/DDBJ databases">
        <title>novel species in genus Nocardioides.</title>
        <authorList>
            <person name="Zhang G."/>
        </authorList>
    </citation>
    <scope>NUCLEOTIDE SEQUENCE [LARGE SCALE GENOMIC DNA]</scope>
    <source>
        <strain evidence="4 5">19197</strain>
    </source>
</reference>
<dbReference type="InterPro" id="IPR000182">
    <property type="entry name" value="GNAT_dom"/>
</dbReference>
<gene>
    <name evidence="4" type="ORF">IEZ25_14545</name>
</gene>
<comment type="caution">
    <text evidence="4">The sequence shown here is derived from an EMBL/GenBank/DDBJ whole genome shotgun (WGS) entry which is preliminary data.</text>
</comment>
<dbReference type="SUPFAM" id="SSF55729">
    <property type="entry name" value="Acyl-CoA N-acyltransferases (Nat)"/>
    <property type="match status" value="1"/>
</dbReference>
<dbReference type="Proteomes" id="UP000649289">
    <property type="component" value="Unassembled WGS sequence"/>
</dbReference>
<dbReference type="Gene3D" id="3.40.630.30">
    <property type="match status" value="1"/>
</dbReference>
<evidence type="ECO:0000256" key="2">
    <source>
        <dbReference type="ARBA" id="ARBA00023315"/>
    </source>
</evidence>
<dbReference type="Pfam" id="PF00583">
    <property type="entry name" value="Acetyltransf_1"/>
    <property type="match status" value="1"/>
</dbReference>
<evidence type="ECO:0000313" key="4">
    <source>
        <dbReference type="EMBL" id="MBD3915842.1"/>
    </source>
</evidence>
<name>A0ABR8MIP5_9ACTN</name>
<keyword evidence="2" id="KW-0012">Acyltransferase</keyword>
<organism evidence="4 5">
    <name type="scientific">Nocardioides hwasunensis</name>
    <dbReference type="NCBI Taxonomy" id="397258"/>
    <lineage>
        <taxon>Bacteria</taxon>
        <taxon>Bacillati</taxon>
        <taxon>Actinomycetota</taxon>
        <taxon>Actinomycetes</taxon>
        <taxon>Propionibacteriales</taxon>
        <taxon>Nocardioidaceae</taxon>
        <taxon>Nocardioides</taxon>
    </lineage>
</organism>
<evidence type="ECO:0000313" key="5">
    <source>
        <dbReference type="Proteomes" id="UP000649289"/>
    </source>
</evidence>
<dbReference type="CDD" id="cd04301">
    <property type="entry name" value="NAT_SF"/>
    <property type="match status" value="1"/>
</dbReference>
<dbReference type="InterPro" id="IPR016181">
    <property type="entry name" value="Acyl_CoA_acyltransferase"/>
</dbReference>
<evidence type="ECO:0000256" key="1">
    <source>
        <dbReference type="ARBA" id="ARBA00022679"/>
    </source>
</evidence>
<feature type="domain" description="N-acetyltransferase" evidence="3">
    <location>
        <begin position="2"/>
        <end position="148"/>
    </location>
</feature>
<keyword evidence="5" id="KW-1185">Reference proteome</keyword>
<dbReference type="EMBL" id="JACXYY010000006">
    <property type="protein sequence ID" value="MBD3915842.1"/>
    <property type="molecule type" value="Genomic_DNA"/>
</dbReference>
<evidence type="ECO:0000259" key="3">
    <source>
        <dbReference type="PROSITE" id="PS51186"/>
    </source>
</evidence>
<proteinExistence type="predicted"/>
<sequence length="148" mass="16120">MVSIAPVTPDDRAEWGTLWDGYLTFYEASLAEETTAATFARIVDPGSGIHGAIARDDDGEAVGIVHWLTHAATWTTTTYCYLEDLFVAPDGRRTGVGGALVDHVRQWAEAHGSAKVYWLTAESNATARALYDRVATRSGMIHYEITTA</sequence>
<accession>A0ABR8MIP5</accession>
<protein>
    <submittedName>
        <fullName evidence="4">GNAT family N-acetyltransferase</fullName>
    </submittedName>
</protein>
<keyword evidence="1" id="KW-0808">Transferase</keyword>
<dbReference type="PANTHER" id="PTHR43877:SF1">
    <property type="entry name" value="ACETYLTRANSFERASE"/>
    <property type="match status" value="1"/>
</dbReference>
<dbReference type="InterPro" id="IPR050832">
    <property type="entry name" value="Bact_Acetyltransf"/>
</dbReference>
<dbReference type="RefSeq" id="WP_191200189.1">
    <property type="nucleotide sequence ID" value="NZ_BAAAPA010000006.1"/>
</dbReference>